<feature type="domain" description="Acetophenone carboxylase-like C-terminal" evidence="6">
    <location>
        <begin position="566"/>
        <end position="729"/>
    </location>
</feature>
<feature type="domain" description="Hydantoinase A/oxoprolinase" evidence="3">
    <location>
        <begin position="254"/>
        <end position="554"/>
    </location>
</feature>
<dbReference type="Pfam" id="PF05378">
    <property type="entry name" value="Hydant_A_N"/>
    <property type="match status" value="1"/>
</dbReference>
<dbReference type="InterPro" id="IPR045079">
    <property type="entry name" value="Oxoprolinase-like"/>
</dbReference>
<evidence type="ECO:0000256" key="1">
    <source>
        <dbReference type="ARBA" id="ARBA00010403"/>
    </source>
</evidence>
<reference evidence="7 8" key="1">
    <citation type="journal article" date="2018" name="Plant J.">
        <title>Genome sequences of Chlorella sorokiniana UTEX 1602 and Micractinium conductrix SAG 241.80: implications to maltose excretion by a green alga.</title>
        <authorList>
            <person name="Arriola M.B."/>
            <person name="Velmurugan N."/>
            <person name="Zhang Y."/>
            <person name="Plunkett M.H."/>
            <person name="Hondzo H."/>
            <person name="Barney B.M."/>
        </authorList>
    </citation>
    <scope>NUCLEOTIDE SEQUENCE [LARGE SCALE GENOMIC DNA]</scope>
    <source>
        <strain evidence="8">UTEX 1602</strain>
    </source>
</reference>
<dbReference type="GO" id="GO:0017168">
    <property type="term" value="F:5-oxoprolinase (ATP-hydrolyzing) activity"/>
    <property type="evidence" value="ECO:0007669"/>
    <property type="project" value="TreeGrafter"/>
</dbReference>
<dbReference type="Pfam" id="PF02538">
    <property type="entry name" value="Hydantoinase_B"/>
    <property type="match status" value="1"/>
</dbReference>
<feature type="region of interest" description="Disordered" evidence="2">
    <location>
        <begin position="151"/>
        <end position="174"/>
    </location>
</feature>
<name>A0A2P6TTJ8_CHLSO</name>
<feature type="region of interest" description="Disordered" evidence="2">
    <location>
        <begin position="659"/>
        <end position="679"/>
    </location>
</feature>
<evidence type="ECO:0000259" key="5">
    <source>
        <dbReference type="Pfam" id="PF05378"/>
    </source>
</evidence>
<comment type="similarity">
    <text evidence="1">Belongs to the oxoprolinase family.</text>
</comment>
<dbReference type="STRING" id="3076.A0A2P6TTJ8"/>
<feature type="domain" description="Hydantoinase B/oxoprolinase" evidence="4">
    <location>
        <begin position="786"/>
        <end position="1314"/>
    </location>
</feature>
<evidence type="ECO:0000259" key="4">
    <source>
        <dbReference type="Pfam" id="PF02538"/>
    </source>
</evidence>
<dbReference type="GO" id="GO:0006749">
    <property type="term" value="P:glutathione metabolic process"/>
    <property type="evidence" value="ECO:0007669"/>
    <property type="project" value="TreeGrafter"/>
</dbReference>
<evidence type="ECO:0000259" key="3">
    <source>
        <dbReference type="Pfam" id="PF01968"/>
    </source>
</evidence>
<dbReference type="Proteomes" id="UP000239899">
    <property type="component" value="Unassembled WGS sequence"/>
</dbReference>
<feature type="compositionally biased region" description="Basic and acidic residues" evidence="2">
    <location>
        <begin position="158"/>
        <end position="168"/>
    </location>
</feature>
<feature type="region of interest" description="Disordered" evidence="2">
    <location>
        <begin position="1337"/>
        <end position="1367"/>
    </location>
</feature>
<dbReference type="PANTHER" id="PTHR11365">
    <property type="entry name" value="5-OXOPROLINASE RELATED"/>
    <property type="match status" value="1"/>
</dbReference>
<dbReference type="InterPro" id="IPR049517">
    <property type="entry name" value="ACX-like_C"/>
</dbReference>
<evidence type="ECO:0000259" key="6">
    <source>
        <dbReference type="Pfam" id="PF19278"/>
    </source>
</evidence>
<dbReference type="InterPro" id="IPR008040">
    <property type="entry name" value="Hydant_A_N"/>
</dbReference>
<keyword evidence="8" id="KW-1185">Reference proteome</keyword>
<dbReference type="OrthoDB" id="3643at2759"/>
<dbReference type="InterPro" id="IPR003692">
    <property type="entry name" value="Hydantoinase_B"/>
</dbReference>
<protein>
    <submittedName>
        <fullName evidence="7">5-oxoprolinase</fullName>
    </submittedName>
</protein>
<feature type="compositionally biased region" description="Low complexity" evidence="2">
    <location>
        <begin position="746"/>
        <end position="779"/>
    </location>
</feature>
<dbReference type="InterPro" id="IPR002821">
    <property type="entry name" value="Hydantoinase_A"/>
</dbReference>
<feature type="domain" description="Hydantoinase/oxoprolinase N-terminal" evidence="5">
    <location>
        <begin position="12"/>
        <end position="234"/>
    </location>
</feature>
<sequence>MVAVDGPRDFSFSIDRGGTFTDVYAEFRDAQGQPRTRVLKLLSEDPGNYPDAPREGIRRVLEAESGVPHPRGQPLDTHRIAAIRMGTTVATNALLERKGERTALVVTAGFRDLLHIGNQSRPAIFDLEIRCPDVLYETVVECDEQVVLPLGDAPSTRAGRDPAGDSQRHPLQGSPATAVTGEAVVVRKAPDLEALRGELQRVLDSGICSVAVVLKHAAIYPAHEQLVGQLARDMGFTQVSLSSVVMPMVKMVPRGFTAAADAYLTPHILRYIETFQAGFDEGLKKVPVYFMQSDGGLTSVGDFSGHKAILSGPAGGYVGYAMTTRWGGADASKLQLIGFDMGGTSTDVSRYAGRYEHVFESTTAGVTIQAPQLDINTVAAGGGSRLFFRSGVFQVGPESAGAHPGPVCYRKGGYLAITDANLVLGRILPQFFPHIFGPQEDEPLDAEGARAAMEAVAGEVNAHAAAAGQPSKSVDEVAMGFVRVANETMCRPIRALTQMKGYDVTQHVLACFGGAGGQHSCAIAAALGMRTIFVHRYSGILSAVGIGLAEVVQEAQEPSAAVLSSEALPELNRRLDALQEQALAKLVDKGFSAQQVSCQRFLNLRYDGTDVPIMTPAPANGDFAAAFEQAYQREFGFTLEKRRILVDDLRVRASGRHAELPEAGEAPQHAGPLPQPAATSSAYFEVGGRQPTPAYLLSDLQPGHAVPGPAILIDNISTIVVEPRCTAHITATRDVRLELPPPRKGQAAAAVQQAAEEPRQQDVAQQQQDGQQEASAAAAVAETECDPIQLAIFSHRFMGIAEQMGRVLQRTSISVNIKERLDFSCALFDSDGNLVSNAPHLPVHLGAMSEAVKFQIRYYASGAGAAEGLQEGDVLVSNHPQLAGGSHLPDITVITPVWEGSRVVFFVASRGHHADIGGISPGSMPPHSHSLREEGAAIISHKLVQGGHFDEEGITGLLLAPGRGGDPAISGTRNLQDNLSDLKAQVAANTKGIALVKELIGEYGLPVVQAYMKHIQANAELAVREMLVAFSQEQGLPEVGTVTTRDQMDDGTPICLSVTIDRRDGSATFDFEGTGPEVFGNTNAPPAVTHSAIIYALRCMVTRDIPLNHGCMAPITVCIPKGCLLSPSPEAAVVGGNVLTSQRVTDVVLKAFNAAAASQGCMNNFTFGDEGMGYYETIAGGAGAGPGWHGRSGVHTHMTNTRITDPEILERRYPVVLHQFRLRPGTGGEGQYRGGDGVVRELEFLRPLTASILSERRSVRPFGLLGGQPGAAGLNLWLKRDGRMVSLGGKATVQVEGGDRLRILTPGGGGYGPPQAPADGDGDAEVAALAAAVSGRAKRRRTGGDEFSAPVRDGGSVQQYTRMQETV</sequence>
<accession>A0A2P6TTJ8</accession>
<feature type="compositionally biased region" description="Polar residues" evidence="2">
    <location>
        <begin position="1356"/>
        <end position="1367"/>
    </location>
</feature>
<comment type="caution">
    <text evidence="7">The sequence shown here is derived from an EMBL/GenBank/DDBJ whole genome shotgun (WGS) entry which is preliminary data.</text>
</comment>
<evidence type="ECO:0000313" key="7">
    <source>
        <dbReference type="EMBL" id="PRW57398.1"/>
    </source>
</evidence>
<dbReference type="Pfam" id="PF01968">
    <property type="entry name" value="Hydantoinase_A"/>
    <property type="match status" value="1"/>
</dbReference>
<dbReference type="Pfam" id="PF19278">
    <property type="entry name" value="Hydant_A_C"/>
    <property type="match status" value="1"/>
</dbReference>
<evidence type="ECO:0000256" key="2">
    <source>
        <dbReference type="SAM" id="MobiDB-lite"/>
    </source>
</evidence>
<evidence type="ECO:0000313" key="8">
    <source>
        <dbReference type="Proteomes" id="UP000239899"/>
    </source>
</evidence>
<dbReference type="PANTHER" id="PTHR11365:SF2">
    <property type="entry name" value="5-OXOPROLINASE"/>
    <property type="match status" value="1"/>
</dbReference>
<feature type="region of interest" description="Disordered" evidence="2">
    <location>
        <begin position="739"/>
        <end position="779"/>
    </location>
</feature>
<organism evidence="7 8">
    <name type="scientific">Chlorella sorokiniana</name>
    <name type="common">Freshwater green alga</name>
    <dbReference type="NCBI Taxonomy" id="3076"/>
    <lineage>
        <taxon>Eukaryota</taxon>
        <taxon>Viridiplantae</taxon>
        <taxon>Chlorophyta</taxon>
        <taxon>core chlorophytes</taxon>
        <taxon>Trebouxiophyceae</taxon>
        <taxon>Chlorellales</taxon>
        <taxon>Chlorellaceae</taxon>
        <taxon>Chlorella clade</taxon>
        <taxon>Chlorella</taxon>
    </lineage>
</organism>
<proteinExistence type="inferred from homology"/>
<dbReference type="EMBL" id="LHPG02000007">
    <property type="protein sequence ID" value="PRW57398.1"/>
    <property type="molecule type" value="Genomic_DNA"/>
</dbReference>
<gene>
    <name evidence="7" type="ORF">C2E21_4370</name>
</gene>
<dbReference type="GO" id="GO:0005829">
    <property type="term" value="C:cytosol"/>
    <property type="evidence" value="ECO:0007669"/>
    <property type="project" value="TreeGrafter"/>
</dbReference>